<keyword evidence="10" id="KW-1185">Reference proteome</keyword>
<name>B9XK77_PEDPL</name>
<feature type="domain" description="RNA polymerase sigma-70 region 2" evidence="7">
    <location>
        <begin position="23"/>
        <end position="92"/>
    </location>
</feature>
<dbReference type="SUPFAM" id="SSF88659">
    <property type="entry name" value="Sigma3 and sigma4 domains of RNA polymerase sigma factors"/>
    <property type="match status" value="1"/>
</dbReference>
<dbReference type="InterPro" id="IPR013325">
    <property type="entry name" value="RNA_pol_sigma_r2"/>
</dbReference>
<evidence type="ECO:0000259" key="7">
    <source>
        <dbReference type="Pfam" id="PF04542"/>
    </source>
</evidence>
<dbReference type="CDD" id="cd06171">
    <property type="entry name" value="Sigma70_r4"/>
    <property type="match status" value="1"/>
</dbReference>
<dbReference type="InterPro" id="IPR014284">
    <property type="entry name" value="RNA_pol_sigma-70_dom"/>
</dbReference>
<feature type="domain" description="RNA polymerase sigma-70 region 4" evidence="8">
    <location>
        <begin position="126"/>
        <end position="174"/>
    </location>
</feature>
<sequence>MTSDSDLLRRYAEAGSEDAFAELVRRHLDLVYSAALRQVNGDAHLAQDVAQTVFRDLARKAASLSTHQTLTGWLYTSSHFAANKAVRTEQRRHTHEQEAHSMRELLLDSGPELDWTTLRHALDAVMHELNDADREAILLRYFEHRQLAEIGERLGLSEDAARKRVDRALEKLREHFAKKGITTTAAALSVVIAANAVQSAPVGLATAITAAAVISGTAVATSTAITATKIIAMTTLQKAVVTLTVAVLAGAGIYEAHQALQLREQNQALQQQQAPLTDQLQQLRRERDDATNRLSALTDELARVKKNPSELLKLRSQVGTLRQEKAAADSQSAVSKALANPETRKSIREHNKMVSSGIYSDLAKRLQLTPEQTGQLNDLMADHVMDSLDLITQALRDHKSQAEVRQIFSASDTALQGKVQALLGDDALTQFQDYTKNISSTLFVNSFASSLTGDPAMVADKKSRLLQAMQDATQSALAAAGLPANYQTMVAANPGNFASEDEAAYNIQLKDNIFAQTAARASAFLSPDELNKFQEMRADAIKNTQNYVLMERKLLSPVSQ</sequence>
<dbReference type="GO" id="GO:0003677">
    <property type="term" value="F:DNA binding"/>
    <property type="evidence" value="ECO:0007669"/>
    <property type="project" value="UniProtKB-KW"/>
</dbReference>
<dbReference type="SUPFAM" id="SSF88946">
    <property type="entry name" value="Sigma2 domain of RNA polymerase sigma factors"/>
    <property type="match status" value="1"/>
</dbReference>
<organism evidence="9 10">
    <name type="scientific">Pedosphaera parvula (strain Ellin514)</name>
    <dbReference type="NCBI Taxonomy" id="320771"/>
    <lineage>
        <taxon>Bacteria</taxon>
        <taxon>Pseudomonadati</taxon>
        <taxon>Verrucomicrobiota</taxon>
        <taxon>Pedosphaerae</taxon>
        <taxon>Pedosphaerales</taxon>
        <taxon>Pedosphaeraceae</taxon>
        <taxon>Pedosphaera</taxon>
    </lineage>
</organism>
<dbReference type="GO" id="GO:0006352">
    <property type="term" value="P:DNA-templated transcription initiation"/>
    <property type="evidence" value="ECO:0007669"/>
    <property type="project" value="InterPro"/>
</dbReference>
<evidence type="ECO:0000256" key="2">
    <source>
        <dbReference type="ARBA" id="ARBA00023015"/>
    </source>
</evidence>
<evidence type="ECO:0000256" key="6">
    <source>
        <dbReference type="SAM" id="Coils"/>
    </source>
</evidence>
<keyword evidence="5" id="KW-0804">Transcription</keyword>
<dbReference type="OrthoDB" id="192873at2"/>
<dbReference type="Pfam" id="PF04542">
    <property type="entry name" value="Sigma70_r2"/>
    <property type="match status" value="1"/>
</dbReference>
<proteinExistence type="inferred from homology"/>
<evidence type="ECO:0000313" key="10">
    <source>
        <dbReference type="Proteomes" id="UP000003688"/>
    </source>
</evidence>
<evidence type="ECO:0000256" key="1">
    <source>
        <dbReference type="ARBA" id="ARBA00010641"/>
    </source>
</evidence>
<dbReference type="Proteomes" id="UP000003688">
    <property type="component" value="Unassembled WGS sequence"/>
</dbReference>
<evidence type="ECO:0000256" key="4">
    <source>
        <dbReference type="ARBA" id="ARBA00023125"/>
    </source>
</evidence>
<dbReference type="InterPro" id="IPR007627">
    <property type="entry name" value="RNA_pol_sigma70_r2"/>
</dbReference>
<protein>
    <submittedName>
        <fullName evidence="9">RNA polymerase, sigma-24 subunit, ECF subfamily</fullName>
    </submittedName>
</protein>
<comment type="similarity">
    <text evidence="1">Belongs to the sigma-70 factor family. ECF subfamily.</text>
</comment>
<dbReference type="InterPro" id="IPR013324">
    <property type="entry name" value="RNA_pol_sigma_r3/r4-like"/>
</dbReference>
<keyword evidence="4" id="KW-0238">DNA-binding</keyword>
<accession>B9XK77</accession>
<dbReference type="AlphaFoldDB" id="B9XK77"/>
<dbReference type="PANTHER" id="PTHR43133">
    <property type="entry name" value="RNA POLYMERASE ECF-TYPE SIGMA FACTO"/>
    <property type="match status" value="1"/>
</dbReference>
<dbReference type="STRING" id="320771.Cflav_PD2536"/>
<keyword evidence="6" id="KW-0175">Coiled coil</keyword>
<dbReference type="RefSeq" id="WP_007416220.1">
    <property type="nucleotide sequence ID" value="NZ_ABOX02000024.1"/>
</dbReference>
<dbReference type="InterPro" id="IPR036388">
    <property type="entry name" value="WH-like_DNA-bd_sf"/>
</dbReference>
<evidence type="ECO:0000313" key="9">
    <source>
        <dbReference type="EMBL" id="EEF59715.1"/>
    </source>
</evidence>
<feature type="coiled-coil region" evidence="6">
    <location>
        <begin position="266"/>
        <end position="307"/>
    </location>
</feature>
<gene>
    <name evidence="9" type="ORF">Cflav_PD2536</name>
</gene>
<dbReference type="EMBL" id="ABOX02000024">
    <property type="protein sequence ID" value="EEF59715.1"/>
    <property type="molecule type" value="Genomic_DNA"/>
</dbReference>
<dbReference type="InterPro" id="IPR007630">
    <property type="entry name" value="RNA_pol_sigma70_r4"/>
</dbReference>
<keyword evidence="2" id="KW-0805">Transcription regulation</keyword>
<evidence type="ECO:0000256" key="5">
    <source>
        <dbReference type="ARBA" id="ARBA00023163"/>
    </source>
</evidence>
<dbReference type="PANTHER" id="PTHR43133:SF8">
    <property type="entry name" value="RNA POLYMERASE SIGMA FACTOR HI_1459-RELATED"/>
    <property type="match status" value="1"/>
</dbReference>
<dbReference type="InterPro" id="IPR039425">
    <property type="entry name" value="RNA_pol_sigma-70-like"/>
</dbReference>
<reference evidence="9 10" key="1">
    <citation type="journal article" date="2011" name="J. Bacteriol.">
        <title>Genome sequence of 'Pedosphaera parvula' Ellin514, an aerobic Verrucomicrobial isolate from pasture soil.</title>
        <authorList>
            <person name="Kant R."/>
            <person name="van Passel M.W."/>
            <person name="Sangwan P."/>
            <person name="Palva A."/>
            <person name="Lucas S."/>
            <person name="Copeland A."/>
            <person name="Lapidus A."/>
            <person name="Glavina Del Rio T."/>
            <person name="Dalin E."/>
            <person name="Tice H."/>
            <person name="Bruce D."/>
            <person name="Goodwin L."/>
            <person name="Pitluck S."/>
            <person name="Chertkov O."/>
            <person name="Larimer F.W."/>
            <person name="Land M.L."/>
            <person name="Hauser L."/>
            <person name="Brettin T.S."/>
            <person name="Detter J.C."/>
            <person name="Han S."/>
            <person name="de Vos W.M."/>
            <person name="Janssen P.H."/>
            <person name="Smidt H."/>
        </authorList>
    </citation>
    <scope>NUCLEOTIDE SEQUENCE [LARGE SCALE GENOMIC DNA]</scope>
    <source>
        <strain evidence="9 10">Ellin514</strain>
    </source>
</reference>
<comment type="caution">
    <text evidence="9">The sequence shown here is derived from an EMBL/GenBank/DDBJ whole genome shotgun (WGS) entry which is preliminary data.</text>
</comment>
<evidence type="ECO:0000259" key="8">
    <source>
        <dbReference type="Pfam" id="PF04545"/>
    </source>
</evidence>
<dbReference type="Gene3D" id="1.10.10.10">
    <property type="entry name" value="Winged helix-like DNA-binding domain superfamily/Winged helix DNA-binding domain"/>
    <property type="match status" value="1"/>
</dbReference>
<keyword evidence="3" id="KW-0731">Sigma factor</keyword>
<dbReference type="GO" id="GO:0016987">
    <property type="term" value="F:sigma factor activity"/>
    <property type="evidence" value="ECO:0007669"/>
    <property type="project" value="UniProtKB-KW"/>
</dbReference>
<dbReference type="Pfam" id="PF04545">
    <property type="entry name" value="Sigma70_r4"/>
    <property type="match status" value="1"/>
</dbReference>
<evidence type="ECO:0000256" key="3">
    <source>
        <dbReference type="ARBA" id="ARBA00023082"/>
    </source>
</evidence>
<dbReference type="NCBIfam" id="TIGR02937">
    <property type="entry name" value="sigma70-ECF"/>
    <property type="match status" value="1"/>
</dbReference>
<dbReference type="Gene3D" id="1.10.1740.10">
    <property type="match status" value="1"/>
</dbReference>